<keyword evidence="2" id="KW-1185">Reference proteome</keyword>
<dbReference type="AlphaFoldDB" id="A0AAV8Z0Z5"/>
<proteinExistence type="predicted"/>
<protein>
    <submittedName>
        <fullName evidence="1">Uncharacterized protein</fullName>
    </submittedName>
</protein>
<reference evidence="1" key="1">
    <citation type="journal article" date="2023" name="Insect Mol. Biol.">
        <title>Genome sequencing provides insights into the evolution of gene families encoding plant cell wall-degrading enzymes in longhorned beetles.</title>
        <authorList>
            <person name="Shin N.R."/>
            <person name="Okamura Y."/>
            <person name="Kirsch R."/>
            <person name="Pauchet Y."/>
        </authorList>
    </citation>
    <scope>NUCLEOTIDE SEQUENCE</scope>
    <source>
        <strain evidence="1">AMC_N1</strain>
    </source>
</reference>
<name>A0AAV8Z0Z5_9CUCU</name>
<dbReference type="Proteomes" id="UP001162162">
    <property type="component" value="Unassembled WGS sequence"/>
</dbReference>
<accession>A0AAV8Z0Z5</accession>
<gene>
    <name evidence="1" type="ORF">NQ318_020609</name>
</gene>
<evidence type="ECO:0000313" key="1">
    <source>
        <dbReference type="EMBL" id="KAJ8957569.1"/>
    </source>
</evidence>
<evidence type="ECO:0000313" key="2">
    <source>
        <dbReference type="Proteomes" id="UP001162162"/>
    </source>
</evidence>
<comment type="caution">
    <text evidence="1">The sequence shown here is derived from an EMBL/GenBank/DDBJ whole genome shotgun (WGS) entry which is preliminary data.</text>
</comment>
<dbReference type="EMBL" id="JAPWTK010000022">
    <property type="protein sequence ID" value="KAJ8957569.1"/>
    <property type="molecule type" value="Genomic_DNA"/>
</dbReference>
<sequence length="149" mass="16872">MDFLDFLSHKERDGEELAKRLFPPFFKVDIHEKLSVYPRLQGPRQIVIHVELAMFRLQPYGPENSTPYAHRQSGLDGFHPLHGDFPEHVVRSVFAFPLLTPPYSQACTLAVSPEVSPKHAIMSARYGSKSDTAADPTVRMASEYFQTSV</sequence>
<organism evidence="1 2">
    <name type="scientific">Aromia moschata</name>
    <dbReference type="NCBI Taxonomy" id="1265417"/>
    <lineage>
        <taxon>Eukaryota</taxon>
        <taxon>Metazoa</taxon>
        <taxon>Ecdysozoa</taxon>
        <taxon>Arthropoda</taxon>
        <taxon>Hexapoda</taxon>
        <taxon>Insecta</taxon>
        <taxon>Pterygota</taxon>
        <taxon>Neoptera</taxon>
        <taxon>Endopterygota</taxon>
        <taxon>Coleoptera</taxon>
        <taxon>Polyphaga</taxon>
        <taxon>Cucujiformia</taxon>
        <taxon>Chrysomeloidea</taxon>
        <taxon>Cerambycidae</taxon>
        <taxon>Cerambycinae</taxon>
        <taxon>Callichromatini</taxon>
        <taxon>Aromia</taxon>
    </lineage>
</organism>